<sequence>MNYHHYPGVGNRGGAGHNQGADFRQGQNPLSRPYTGPHGTYGLGNPASPPQAPHAQISQTAAAPSLLPAIVPNHLPEANITPAPPKKGFSLANLASMANLTEIKGFVDRMGGLDGILSTVTKVQKVVGSISQMAPLVKVLFGSFGKKSISQSDELNSERKPTRRKRPRSGSGSGSGKARSGASGKRRSSKRRR</sequence>
<comment type="caution">
    <text evidence="2">The sequence shown here is derived from an EMBL/GenBank/DDBJ whole genome shotgun (WGS) entry which is preliminary data.</text>
</comment>
<feature type="region of interest" description="Disordered" evidence="1">
    <location>
        <begin position="1"/>
        <end position="59"/>
    </location>
</feature>
<protein>
    <recommendedName>
        <fullName evidence="4">Tyrosine protein kinase</fullName>
    </recommendedName>
</protein>
<evidence type="ECO:0000313" key="3">
    <source>
        <dbReference type="Proteomes" id="UP000266482"/>
    </source>
</evidence>
<dbReference type="Proteomes" id="UP000266482">
    <property type="component" value="Unassembled WGS sequence"/>
</dbReference>
<feature type="region of interest" description="Disordered" evidence="1">
    <location>
        <begin position="150"/>
        <end position="193"/>
    </location>
</feature>
<name>A0A3A1VHX2_9BACL</name>
<accession>A0A3A1VHX2</accession>
<gene>
    <name evidence="2" type="ORF">D3P08_02935</name>
</gene>
<evidence type="ECO:0000256" key="1">
    <source>
        <dbReference type="SAM" id="MobiDB-lite"/>
    </source>
</evidence>
<dbReference type="OrthoDB" id="2680668at2"/>
<evidence type="ECO:0008006" key="4">
    <source>
        <dbReference type="Google" id="ProtNLM"/>
    </source>
</evidence>
<evidence type="ECO:0000313" key="2">
    <source>
        <dbReference type="EMBL" id="RIX60529.1"/>
    </source>
</evidence>
<feature type="compositionally biased region" description="Basic residues" evidence="1">
    <location>
        <begin position="184"/>
        <end position="193"/>
    </location>
</feature>
<dbReference type="RefSeq" id="WP_119597904.1">
    <property type="nucleotide sequence ID" value="NZ_QXQA01000001.1"/>
</dbReference>
<dbReference type="EMBL" id="QXQA01000001">
    <property type="protein sequence ID" value="RIX60529.1"/>
    <property type="molecule type" value="Genomic_DNA"/>
</dbReference>
<organism evidence="2 3">
    <name type="scientific">Paenibacillus nanensis</name>
    <dbReference type="NCBI Taxonomy" id="393251"/>
    <lineage>
        <taxon>Bacteria</taxon>
        <taxon>Bacillati</taxon>
        <taxon>Bacillota</taxon>
        <taxon>Bacilli</taxon>
        <taxon>Bacillales</taxon>
        <taxon>Paenibacillaceae</taxon>
        <taxon>Paenibacillus</taxon>
    </lineage>
</organism>
<dbReference type="AlphaFoldDB" id="A0A3A1VHX2"/>
<reference evidence="2 3" key="1">
    <citation type="submission" date="2018-09" db="EMBL/GenBank/DDBJ databases">
        <title>Paenibacillus aracenensis nov. sp. isolated from a cave in southern Spain.</title>
        <authorList>
            <person name="Jurado V."/>
            <person name="Gutierrez-Patricio S."/>
            <person name="Gonzalez-Pimentel J.L."/>
            <person name="Miller A.Z."/>
            <person name="Laiz L."/>
            <person name="Saiz-Jimenez C."/>
        </authorList>
    </citation>
    <scope>NUCLEOTIDE SEQUENCE [LARGE SCALE GENOMIC DNA]</scope>
    <source>
        <strain evidence="2 3">DSM 22867</strain>
    </source>
</reference>
<proteinExistence type="predicted"/>
<keyword evidence="3" id="KW-1185">Reference proteome</keyword>